<evidence type="ECO:0000256" key="7">
    <source>
        <dbReference type="ARBA" id="ARBA00023065"/>
    </source>
</evidence>
<keyword evidence="5" id="KW-0812">Transmembrane</keyword>
<evidence type="ECO:0000256" key="6">
    <source>
        <dbReference type="ARBA" id="ARBA00022729"/>
    </source>
</evidence>
<accession>A0A2G6JJ01</accession>
<dbReference type="PANTHER" id="PTHR34501:SF9">
    <property type="entry name" value="MAJOR OUTER MEMBRANE PROTEIN P.IA"/>
    <property type="match status" value="1"/>
</dbReference>
<feature type="non-terminal residue" evidence="13">
    <location>
        <position position="1"/>
    </location>
</feature>
<keyword evidence="6 11" id="KW-0732">Signal</keyword>
<dbReference type="Pfam" id="PF13609">
    <property type="entry name" value="Porin_4"/>
    <property type="match status" value="1"/>
</dbReference>
<comment type="subcellular location">
    <subcellularLocation>
        <location evidence="1">Cell outer membrane</location>
        <topology evidence="1">Multi-pass membrane protein</topology>
    </subcellularLocation>
</comment>
<organism evidence="13 14">
    <name type="scientific">Neptuniibacter caesariensis</name>
    <dbReference type="NCBI Taxonomy" id="207954"/>
    <lineage>
        <taxon>Bacteria</taxon>
        <taxon>Pseudomonadati</taxon>
        <taxon>Pseudomonadota</taxon>
        <taxon>Gammaproteobacteria</taxon>
        <taxon>Oceanospirillales</taxon>
        <taxon>Oceanospirillaceae</taxon>
        <taxon>Neptuniibacter</taxon>
    </lineage>
</organism>
<feature type="domain" description="Porin" evidence="12">
    <location>
        <begin position="5"/>
        <end position="328"/>
    </location>
</feature>
<keyword evidence="7" id="KW-0406">Ion transport</keyword>
<dbReference type="InterPro" id="IPR033900">
    <property type="entry name" value="Gram_neg_porin_domain"/>
</dbReference>
<evidence type="ECO:0000256" key="2">
    <source>
        <dbReference type="ARBA" id="ARBA00011233"/>
    </source>
</evidence>
<dbReference type="InterPro" id="IPR023614">
    <property type="entry name" value="Porin_dom_sf"/>
</dbReference>
<keyword evidence="3" id="KW-0813">Transport</keyword>
<dbReference type="SUPFAM" id="SSF56935">
    <property type="entry name" value="Porins"/>
    <property type="match status" value="1"/>
</dbReference>
<dbReference type="GO" id="GO:0015288">
    <property type="term" value="F:porin activity"/>
    <property type="evidence" value="ECO:0007669"/>
    <property type="project" value="UniProtKB-KW"/>
</dbReference>
<reference evidence="13 14" key="1">
    <citation type="submission" date="2017-10" db="EMBL/GenBank/DDBJ databases">
        <title>Novel microbial diversity and functional potential in the marine mammal oral microbiome.</title>
        <authorList>
            <person name="Dudek N.K."/>
            <person name="Sun C.L."/>
            <person name="Burstein D."/>
            <person name="Kantor R.S."/>
            <person name="Aliaga Goltsman D.S."/>
            <person name="Bik E.M."/>
            <person name="Thomas B.C."/>
            <person name="Banfield J.F."/>
            <person name="Relman D.A."/>
        </authorList>
    </citation>
    <scope>NUCLEOTIDE SEQUENCE [LARGE SCALE GENOMIC DNA]</scope>
    <source>
        <strain evidence="13">DOLJORAL78_47_21</strain>
    </source>
</reference>
<keyword evidence="10" id="KW-0998">Cell outer membrane</keyword>
<dbReference type="EMBL" id="PDSH01000026">
    <property type="protein sequence ID" value="PIE23270.1"/>
    <property type="molecule type" value="Genomic_DNA"/>
</dbReference>
<dbReference type="AlphaFoldDB" id="A0A2G6JJ01"/>
<feature type="signal peptide" evidence="11">
    <location>
        <begin position="1"/>
        <end position="19"/>
    </location>
</feature>
<evidence type="ECO:0000256" key="11">
    <source>
        <dbReference type="SAM" id="SignalP"/>
    </source>
</evidence>
<keyword evidence="4" id="KW-1134">Transmembrane beta strand</keyword>
<dbReference type="InterPro" id="IPR001702">
    <property type="entry name" value="Porin_Gram-ve"/>
</dbReference>
<evidence type="ECO:0000256" key="5">
    <source>
        <dbReference type="ARBA" id="ARBA00022692"/>
    </source>
</evidence>
<dbReference type="Gene3D" id="2.40.160.10">
    <property type="entry name" value="Porin"/>
    <property type="match status" value="1"/>
</dbReference>
<dbReference type="CDD" id="cd00342">
    <property type="entry name" value="gram_neg_porins"/>
    <property type="match status" value="1"/>
</dbReference>
<evidence type="ECO:0000256" key="10">
    <source>
        <dbReference type="ARBA" id="ARBA00023237"/>
    </source>
</evidence>
<gene>
    <name evidence="13" type="ORF">CSA60_04545</name>
</gene>
<dbReference type="PRINTS" id="PR00184">
    <property type="entry name" value="NEISSPPORIN"/>
</dbReference>
<dbReference type="PANTHER" id="PTHR34501">
    <property type="entry name" value="PROTEIN YDDL-RELATED"/>
    <property type="match status" value="1"/>
</dbReference>
<dbReference type="Proteomes" id="UP000243469">
    <property type="component" value="Unassembled WGS sequence"/>
</dbReference>
<dbReference type="InterPro" id="IPR002299">
    <property type="entry name" value="Porin_Neis"/>
</dbReference>
<name>A0A2G6JJ01_NEPCE</name>
<evidence type="ECO:0000256" key="3">
    <source>
        <dbReference type="ARBA" id="ARBA00022448"/>
    </source>
</evidence>
<evidence type="ECO:0000256" key="1">
    <source>
        <dbReference type="ARBA" id="ARBA00004571"/>
    </source>
</evidence>
<protein>
    <recommendedName>
        <fullName evidence="12">Porin domain-containing protein</fullName>
    </recommendedName>
</protein>
<dbReference type="GO" id="GO:0046930">
    <property type="term" value="C:pore complex"/>
    <property type="evidence" value="ECO:0007669"/>
    <property type="project" value="UniProtKB-KW"/>
</dbReference>
<dbReference type="PRINTS" id="PR00182">
    <property type="entry name" value="ECOLNEIPORIN"/>
</dbReference>
<evidence type="ECO:0000259" key="12">
    <source>
        <dbReference type="Pfam" id="PF13609"/>
    </source>
</evidence>
<dbReference type="GO" id="GO:0009279">
    <property type="term" value="C:cell outer membrane"/>
    <property type="evidence" value="ECO:0007669"/>
    <property type="project" value="UniProtKB-SubCell"/>
</dbReference>
<keyword evidence="8" id="KW-0626">Porin</keyword>
<comment type="caution">
    <text evidence="13">The sequence shown here is derived from an EMBL/GenBank/DDBJ whole genome shotgun (WGS) entry which is preliminary data.</text>
</comment>
<evidence type="ECO:0000256" key="4">
    <source>
        <dbReference type="ARBA" id="ARBA00022452"/>
    </source>
</evidence>
<proteinExistence type="predicted"/>
<sequence>KSIIALAVAAGSFAGIAQADGTTLYGSVRMAYEYDSKGAEVADNAGKVHKKSTSKFGDNGSRFGIKGTDDLGNGLEAFYKYENRIGDGVAKTKKLYAGLKGGFGTVSFGKQNTPRDNLTNFSDPTNQFEADYGRNAVTLSDNSAAYISPNMGGFTFAAAVVANGTPFGADATKSFEISKNSVPAAALGTTDVSNVNRHVDAYDILAQYEANGFYAGLGYQALNINSEVADNVKWRNLGLGLGYGNDQFEVGLLAEQERFKMGDDSVKPLFVRLGGLYNVTPMDAIYASVAHYNPKVDGLKKVKSGTLGYQHKFSKRTRVWAEYGHVSKKVKGGDASNKFGLGLRTDF</sequence>
<evidence type="ECO:0000256" key="9">
    <source>
        <dbReference type="ARBA" id="ARBA00023136"/>
    </source>
</evidence>
<evidence type="ECO:0000313" key="13">
    <source>
        <dbReference type="EMBL" id="PIE23270.1"/>
    </source>
</evidence>
<feature type="chain" id="PRO_5013734617" description="Porin domain-containing protein" evidence="11">
    <location>
        <begin position="20"/>
        <end position="347"/>
    </location>
</feature>
<evidence type="ECO:0000256" key="8">
    <source>
        <dbReference type="ARBA" id="ARBA00023114"/>
    </source>
</evidence>
<comment type="subunit">
    <text evidence="2">Homotrimer.</text>
</comment>
<dbReference type="GO" id="GO:0034220">
    <property type="term" value="P:monoatomic ion transmembrane transport"/>
    <property type="evidence" value="ECO:0007669"/>
    <property type="project" value="InterPro"/>
</dbReference>
<keyword evidence="9" id="KW-0472">Membrane</keyword>
<evidence type="ECO:0000313" key="14">
    <source>
        <dbReference type="Proteomes" id="UP000243469"/>
    </source>
</evidence>
<dbReference type="InterPro" id="IPR050298">
    <property type="entry name" value="Gram-neg_bact_OMP"/>
</dbReference>